<evidence type="ECO:0000313" key="1">
    <source>
        <dbReference type="EMBL" id="KAF0887805.1"/>
    </source>
</evidence>
<gene>
    <name evidence="1" type="ORF">E2562_004027</name>
</gene>
<reference evidence="1 2" key="1">
    <citation type="submission" date="2019-11" db="EMBL/GenBank/DDBJ databases">
        <title>Whole genome sequence of Oryza granulata.</title>
        <authorList>
            <person name="Li W."/>
        </authorList>
    </citation>
    <scope>NUCLEOTIDE SEQUENCE [LARGE SCALE GENOMIC DNA]</scope>
    <source>
        <strain evidence="2">cv. Menghai</strain>
        <tissue evidence="1">Leaf</tissue>
    </source>
</reference>
<protein>
    <submittedName>
        <fullName evidence="1">Uncharacterized protein</fullName>
    </submittedName>
</protein>
<comment type="caution">
    <text evidence="1">The sequence shown here is derived from an EMBL/GenBank/DDBJ whole genome shotgun (WGS) entry which is preliminary data.</text>
</comment>
<evidence type="ECO:0000313" key="2">
    <source>
        <dbReference type="Proteomes" id="UP000479710"/>
    </source>
</evidence>
<dbReference type="Proteomes" id="UP000479710">
    <property type="component" value="Unassembled WGS sequence"/>
</dbReference>
<accession>A0A6G1BHJ5</accession>
<keyword evidence="2" id="KW-1185">Reference proteome</keyword>
<dbReference type="AlphaFoldDB" id="A0A6G1BHJ5"/>
<dbReference type="EMBL" id="SPHZ02000012">
    <property type="protein sequence ID" value="KAF0887805.1"/>
    <property type="molecule type" value="Genomic_DNA"/>
</dbReference>
<organism evidence="1 2">
    <name type="scientific">Oryza meyeriana var. granulata</name>
    <dbReference type="NCBI Taxonomy" id="110450"/>
    <lineage>
        <taxon>Eukaryota</taxon>
        <taxon>Viridiplantae</taxon>
        <taxon>Streptophyta</taxon>
        <taxon>Embryophyta</taxon>
        <taxon>Tracheophyta</taxon>
        <taxon>Spermatophyta</taxon>
        <taxon>Magnoliopsida</taxon>
        <taxon>Liliopsida</taxon>
        <taxon>Poales</taxon>
        <taxon>Poaceae</taxon>
        <taxon>BOP clade</taxon>
        <taxon>Oryzoideae</taxon>
        <taxon>Oryzeae</taxon>
        <taxon>Oryzinae</taxon>
        <taxon>Oryza</taxon>
        <taxon>Oryza meyeriana</taxon>
    </lineage>
</organism>
<sequence>MASGQCGADLFLLNLHTLRWMWQCIRNVEHATTRAAATSTSATPSSVSVTATRTSVGQCSLRLLLDLPHAPVAVVGAVAP</sequence>
<name>A0A6G1BHJ5_9ORYZ</name>
<proteinExistence type="predicted"/>